<dbReference type="AlphaFoldDB" id="A0A518BJB3"/>
<dbReference type="PROSITE" id="PS51257">
    <property type="entry name" value="PROKAR_LIPOPROTEIN"/>
    <property type="match status" value="1"/>
</dbReference>
<feature type="domain" description="Sporulation stage II protein D amidase enhancer LytB N-terminal" evidence="1">
    <location>
        <begin position="126"/>
        <end position="224"/>
    </location>
</feature>
<organism evidence="2 3">
    <name type="scientific">Engelhardtia mirabilis</name>
    <dbReference type="NCBI Taxonomy" id="2528011"/>
    <lineage>
        <taxon>Bacteria</taxon>
        <taxon>Pseudomonadati</taxon>
        <taxon>Planctomycetota</taxon>
        <taxon>Planctomycetia</taxon>
        <taxon>Planctomycetia incertae sedis</taxon>
        <taxon>Engelhardtia</taxon>
    </lineage>
</organism>
<proteinExistence type="predicted"/>
<evidence type="ECO:0000313" key="2">
    <source>
        <dbReference type="EMBL" id="QDU67045.1"/>
    </source>
</evidence>
<keyword evidence="3" id="KW-1185">Reference proteome</keyword>
<dbReference type="Pfam" id="PF08486">
    <property type="entry name" value="SpoIID"/>
    <property type="match status" value="1"/>
</dbReference>
<dbReference type="KEGG" id="pbap:Pla133_21230"/>
<name>A0A518BJB3_9BACT</name>
<dbReference type="EMBL" id="CP036287">
    <property type="protein sequence ID" value="QDU67045.1"/>
    <property type="molecule type" value="Genomic_DNA"/>
</dbReference>
<evidence type="ECO:0000313" key="3">
    <source>
        <dbReference type="Proteomes" id="UP000316921"/>
    </source>
</evidence>
<evidence type="ECO:0000259" key="1">
    <source>
        <dbReference type="Pfam" id="PF08486"/>
    </source>
</evidence>
<sequence>MSERRSIAASALVLLAGLTTGACIAGSLSPPGVGSIVRAESAVPPDPWSSTRRVPLRISDLDGRVSVALESGGERVELWRQGSAVDGSDLRRAPFHVLEPARGSDGWRINGRLYPGPLCVEPAPNGGLRVTAWLDLEDYVEGVVAAEVVLWSAPPALLEAQAIAARSYAVASLADRARRGRPTLIDGVLDQAYRGTFEPDAAARNRGIDQRLRAAIDSTRGQVLSVARRVVDARFHGACGGSTASFVDVFGAPVAPAQLPRPCIGCSTDAAAAIAALSRGAAELPPGTSDLYWAYTATPAELGALAAKAGVGAQLRFLEPSRVDATGRWLGVALVGDRGRSEMSMVDLRRQIGWSKVKSGRIHSTWPRSGSSITGGMRLDGFGSGHGVGLCQRGARDLADDGWTSRRILAHYYAGASIADLSALDPL</sequence>
<dbReference type="Proteomes" id="UP000316921">
    <property type="component" value="Chromosome"/>
</dbReference>
<protein>
    <submittedName>
        <fullName evidence="2">Stage II sporulation protein</fullName>
    </submittedName>
</protein>
<gene>
    <name evidence="2" type="ORF">Pla133_21230</name>
</gene>
<reference evidence="2 3" key="1">
    <citation type="submission" date="2019-02" db="EMBL/GenBank/DDBJ databases">
        <title>Deep-cultivation of Planctomycetes and their phenomic and genomic characterization uncovers novel biology.</title>
        <authorList>
            <person name="Wiegand S."/>
            <person name="Jogler M."/>
            <person name="Boedeker C."/>
            <person name="Pinto D."/>
            <person name="Vollmers J."/>
            <person name="Rivas-Marin E."/>
            <person name="Kohn T."/>
            <person name="Peeters S.H."/>
            <person name="Heuer A."/>
            <person name="Rast P."/>
            <person name="Oberbeckmann S."/>
            <person name="Bunk B."/>
            <person name="Jeske O."/>
            <person name="Meyerdierks A."/>
            <person name="Storesund J.E."/>
            <person name="Kallscheuer N."/>
            <person name="Luecker S."/>
            <person name="Lage O.M."/>
            <person name="Pohl T."/>
            <person name="Merkel B.J."/>
            <person name="Hornburger P."/>
            <person name="Mueller R.-W."/>
            <person name="Bruemmer F."/>
            <person name="Labrenz M."/>
            <person name="Spormann A.M."/>
            <person name="Op den Camp H."/>
            <person name="Overmann J."/>
            <person name="Amann R."/>
            <person name="Jetten M.S.M."/>
            <person name="Mascher T."/>
            <person name="Medema M.H."/>
            <person name="Devos D.P."/>
            <person name="Kaster A.-K."/>
            <person name="Ovreas L."/>
            <person name="Rohde M."/>
            <person name="Galperin M.Y."/>
            <person name="Jogler C."/>
        </authorList>
    </citation>
    <scope>NUCLEOTIDE SEQUENCE [LARGE SCALE GENOMIC DNA]</scope>
    <source>
        <strain evidence="2 3">Pla133</strain>
    </source>
</reference>
<dbReference type="RefSeq" id="WP_145064864.1">
    <property type="nucleotide sequence ID" value="NZ_CP036287.1"/>
</dbReference>
<dbReference type="InterPro" id="IPR013693">
    <property type="entry name" value="SpoIID/LytB_N"/>
</dbReference>
<accession>A0A518BJB3</accession>